<dbReference type="OrthoDB" id="5989976at2759"/>
<dbReference type="Proteomes" id="UP001163046">
    <property type="component" value="Unassembled WGS sequence"/>
</dbReference>
<sequence length="112" mass="12221">MKSGTQYQIHVKNTRAYGCNLDISIDGYDVGGWTVDGGDELSIERPVYEPKKFTFYRVKTAPKEAGIESGRSENGVVKCVFTPEAFFYVPVIISGSSQPLGVNMPPSAIVVI</sequence>
<evidence type="ECO:0000313" key="1">
    <source>
        <dbReference type="EMBL" id="KAJ7365096.1"/>
    </source>
</evidence>
<gene>
    <name evidence="1" type="ORF">OS493_007743</name>
</gene>
<organism evidence="1 2">
    <name type="scientific">Desmophyllum pertusum</name>
    <dbReference type="NCBI Taxonomy" id="174260"/>
    <lineage>
        <taxon>Eukaryota</taxon>
        <taxon>Metazoa</taxon>
        <taxon>Cnidaria</taxon>
        <taxon>Anthozoa</taxon>
        <taxon>Hexacorallia</taxon>
        <taxon>Scleractinia</taxon>
        <taxon>Caryophylliina</taxon>
        <taxon>Caryophylliidae</taxon>
        <taxon>Desmophyllum</taxon>
    </lineage>
</organism>
<accession>A0A9X0CM87</accession>
<keyword evidence="2" id="KW-1185">Reference proteome</keyword>
<dbReference type="EMBL" id="MU827304">
    <property type="protein sequence ID" value="KAJ7365096.1"/>
    <property type="molecule type" value="Genomic_DNA"/>
</dbReference>
<dbReference type="AlphaFoldDB" id="A0A9X0CM87"/>
<evidence type="ECO:0000313" key="2">
    <source>
        <dbReference type="Proteomes" id="UP001163046"/>
    </source>
</evidence>
<name>A0A9X0CM87_9CNID</name>
<reference evidence="1" key="1">
    <citation type="submission" date="2023-01" db="EMBL/GenBank/DDBJ databases">
        <title>Genome assembly of the deep-sea coral Lophelia pertusa.</title>
        <authorList>
            <person name="Herrera S."/>
            <person name="Cordes E."/>
        </authorList>
    </citation>
    <scope>NUCLEOTIDE SEQUENCE</scope>
    <source>
        <strain evidence="1">USNM1676648</strain>
        <tissue evidence="1">Polyp</tissue>
    </source>
</reference>
<comment type="caution">
    <text evidence="1">The sequence shown here is derived from an EMBL/GenBank/DDBJ whole genome shotgun (WGS) entry which is preliminary data.</text>
</comment>
<protein>
    <submittedName>
        <fullName evidence="1">Uncharacterized protein</fullName>
    </submittedName>
</protein>
<proteinExistence type="predicted"/>